<feature type="transmembrane region" description="Helical" evidence="1">
    <location>
        <begin position="112"/>
        <end position="130"/>
    </location>
</feature>
<protein>
    <submittedName>
        <fullName evidence="2">YndJ-like protein</fullName>
    </submittedName>
</protein>
<feature type="transmembrane region" description="Helical" evidence="1">
    <location>
        <begin position="201"/>
        <end position="223"/>
    </location>
</feature>
<dbReference type="RefSeq" id="WP_090747088.1">
    <property type="nucleotide sequence ID" value="NZ_FOBW01000010.1"/>
</dbReference>
<keyword evidence="1" id="KW-0472">Membrane</keyword>
<dbReference type="Pfam" id="PF14158">
    <property type="entry name" value="YndJ"/>
    <property type="match status" value="1"/>
</dbReference>
<evidence type="ECO:0000256" key="1">
    <source>
        <dbReference type="SAM" id="Phobius"/>
    </source>
</evidence>
<dbReference type="InterPro" id="IPR025450">
    <property type="entry name" value="YndJ-like"/>
</dbReference>
<reference evidence="3" key="1">
    <citation type="submission" date="2016-10" db="EMBL/GenBank/DDBJ databases">
        <authorList>
            <person name="Varghese N."/>
            <person name="Submissions S."/>
        </authorList>
    </citation>
    <scope>NUCLEOTIDE SEQUENCE [LARGE SCALE GENOMIC DNA]</scope>
    <source>
        <strain evidence="3">B48,IBRC-M 10115,DSM 25386,CECT 8001</strain>
    </source>
</reference>
<sequence>MKRNILLGVFSFFVYIALDWQQIHLVEALLLLSMLCFVPIAMFLVGNDRKDDRLVKYLSTIYPLAALSAVLAIVTDVFVFSVVWFGFTVLITMLGLSRLLERGWKPISETAIDFGLIYLGLGGFWFFAYVSEIKIMSFSSLTNLLTAIHFHYSAFVIPIFMGFIGRKLTSSHRLYTLVSLVIISSPMTIAVGITISRKLEFIAVTVYVLALIFYAFFVFTAHFQRKLAKFLVSFSAAVLLMTIAFSLIYAFGRVSSSVTITIPTMIFIHGVVNAFGVVLPALVGWLLEDTAPAYPYYKKPMSALFGKKRIGEEFITKQNLIEDSGYKGLVDQMSDYSSDYFDDKKLSASIRDFYEHTSDFDLKANIHWAPWFKPFAHLYEKISKHVQQLHLGMGNHWETMQGEIIGVNSNRDGREKVRAWVRKNEQQESIFVALYSQHTSDAETYMNIALPLPFSNMTGILKLRNEGKNLILTSKLRPDGNGDEGIYLRSRYMTIRLPLSETFVITEREHNQLAATHTMWIFGFPFLAIEYQIQIK</sequence>
<keyword evidence="1" id="KW-0812">Transmembrane</keyword>
<dbReference type="STRING" id="930146.SAMN05192533_11075"/>
<gene>
    <name evidence="2" type="ORF">SAMN05192533_11075</name>
</gene>
<dbReference type="OrthoDB" id="2614436at2"/>
<feature type="transmembrane region" description="Helical" evidence="1">
    <location>
        <begin position="264"/>
        <end position="287"/>
    </location>
</feature>
<proteinExistence type="predicted"/>
<keyword evidence="3" id="KW-1185">Reference proteome</keyword>
<dbReference type="AlphaFoldDB" id="A0A1H8ER67"/>
<feature type="transmembrane region" description="Helical" evidence="1">
    <location>
        <begin position="142"/>
        <end position="162"/>
    </location>
</feature>
<accession>A0A1H8ER67</accession>
<name>A0A1H8ER67_9BACI</name>
<feature type="transmembrane region" description="Helical" evidence="1">
    <location>
        <begin position="29"/>
        <end position="47"/>
    </location>
</feature>
<dbReference type="Proteomes" id="UP000198553">
    <property type="component" value="Unassembled WGS sequence"/>
</dbReference>
<dbReference type="EMBL" id="FOBW01000010">
    <property type="protein sequence ID" value="SEN22009.1"/>
    <property type="molecule type" value="Genomic_DNA"/>
</dbReference>
<evidence type="ECO:0000313" key="3">
    <source>
        <dbReference type="Proteomes" id="UP000198553"/>
    </source>
</evidence>
<evidence type="ECO:0000313" key="2">
    <source>
        <dbReference type="EMBL" id="SEN22009.1"/>
    </source>
</evidence>
<feature type="transmembrane region" description="Helical" evidence="1">
    <location>
        <begin position="54"/>
        <end position="74"/>
    </location>
</feature>
<organism evidence="2 3">
    <name type="scientific">Mesobacillus persicus</name>
    <dbReference type="NCBI Taxonomy" id="930146"/>
    <lineage>
        <taxon>Bacteria</taxon>
        <taxon>Bacillati</taxon>
        <taxon>Bacillota</taxon>
        <taxon>Bacilli</taxon>
        <taxon>Bacillales</taxon>
        <taxon>Bacillaceae</taxon>
        <taxon>Mesobacillus</taxon>
    </lineage>
</organism>
<keyword evidence="1" id="KW-1133">Transmembrane helix</keyword>
<feature type="transmembrane region" description="Helical" evidence="1">
    <location>
        <begin position="174"/>
        <end position="195"/>
    </location>
</feature>
<feature type="transmembrane region" description="Helical" evidence="1">
    <location>
        <begin position="230"/>
        <end position="252"/>
    </location>
</feature>
<feature type="transmembrane region" description="Helical" evidence="1">
    <location>
        <begin position="80"/>
        <end position="100"/>
    </location>
</feature>